<gene>
    <name evidence="2" type="ORF">HGRIS_012244</name>
</gene>
<name>A0ABR3IRP2_9AGAR</name>
<organism evidence="2 3">
    <name type="scientific">Hohenbuehelia grisea</name>
    <dbReference type="NCBI Taxonomy" id="104357"/>
    <lineage>
        <taxon>Eukaryota</taxon>
        <taxon>Fungi</taxon>
        <taxon>Dikarya</taxon>
        <taxon>Basidiomycota</taxon>
        <taxon>Agaricomycotina</taxon>
        <taxon>Agaricomycetes</taxon>
        <taxon>Agaricomycetidae</taxon>
        <taxon>Agaricales</taxon>
        <taxon>Pleurotineae</taxon>
        <taxon>Pleurotaceae</taxon>
        <taxon>Hohenbuehelia</taxon>
    </lineage>
</organism>
<evidence type="ECO:0000256" key="1">
    <source>
        <dbReference type="SAM" id="MobiDB-lite"/>
    </source>
</evidence>
<protein>
    <recommendedName>
        <fullName evidence="4">F-box domain-containing protein</fullName>
    </recommendedName>
</protein>
<reference evidence="3" key="1">
    <citation type="submission" date="2024-06" db="EMBL/GenBank/DDBJ databases">
        <title>Multi-omics analyses provide insights into the biosynthesis of the anticancer antibiotic pleurotin in Hohenbuehelia grisea.</title>
        <authorList>
            <person name="Weaver J.A."/>
            <person name="Alberti F."/>
        </authorList>
    </citation>
    <scope>NUCLEOTIDE SEQUENCE [LARGE SCALE GENOMIC DNA]</scope>
    <source>
        <strain evidence="3">T-177</strain>
    </source>
</reference>
<dbReference type="Proteomes" id="UP001556367">
    <property type="component" value="Unassembled WGS sequence"/>
</dbReference>
<evidence type="ECO:0000313" key="3">
    <source>
        <dbReference type="Proteomes" id="UP001556367"/>
    </source>
</evidence>
<feature type="region of interest" description="Disordered" evidence="1">
    <location>
        <begin position="1"/>
        <end position="28"/>
    </location>
</feature>
<comment type="caution">
    <text evidence="2">The sequence shown here is derived from an EMBL/GenBank/DDBJ whole genome shotgun (WGS) entry which is preliminary data.</text>
</comment>
<dbReference type="InterPro" id="IPR036047">
    <property type="entry name" value="F-box-like_dom_sf"/>
</dbReference>
<evidence type="ECO:0000313" key="2">
    <source>
        <dbReference type="EMBL" id="KAL0945966.1"/>
    </source>
</evidence>
<sequence length="271" mass="31709">MAPIRRSRRITGQPPLTPPMAFPNTLKPPRSPLDGVIIPPKILPRGHLAKLLDVSMDIVVEVYLYLDPVELIYISRASKRLRRFLMLRSSRFIWRQSLLREGLSQTFPFGMIEPYYASIALHPECTFCKSHFSNVYWELRARYCYACFHSLAVSAPFFNRLLQQTNLTNFMELPKDVLPSYTKRAGDSILYTMYATSDWDNLQHKLRAARRADPKGSVDRVYAVFRSRTAKYMKNAEILRTIWTSGRLHYAAQRIWADDAKDRYVYLDKYR</sequence>
<dbReference type="EMBL" id="JASNQZ010000015">
    <property type="protein sequence ID" value="KAL0945966.1"/>
    <property type="molecule type" value="Genomic_DNA"/>
</dbReference>
<proteinExistence type="predicted"/>
<dbReference type="SUPFAM" id="SSF81383">
    <property type="entry name" value="F-box domain"/>
    <property type="match status" value="1"/>
</dbReference>
<keyword evidence="3" id="KW-1185">Reference proteome</keyword>
<accession>A0ABR3IRP2</accession>
<evidence type="ECO:0008006" key="4">
    <source>
        <dbReference type="Google" id="ProtNLM"/>
    </source>
</evidence>